<proteinExistence type="predicted"/>
<evidence type="ECO:0000313" key="1">
    <source>
        <dbReference type="EMBL" id="EJT78178.1"/>
    </source>
</evidence>
<reference evidence="2" key="4">
    <citation type="journal article" date="2015" name="G3 (Bethesda)">
        <title>Genome sequences of three phytopathogenic species of the Magnaporthaceae family of fungi.</title>
        <authorList>
            <person name="Okagaki L.H."/>
            <person name="Nunes C.C."/>
            <person name="Sailsbery J."/>
            <person name="Clay B."/>
            <person name="Brown D."/>
            <person name="John T."/>
            <person name="Oh Y."/>
            <person name="Young N."/>
            <person name="Fitzgerald M."/>
            <person name="Haas B.J."/>
            <person name="Zeng Q."/>
            <person name="Young S."/>
            <person name="Adiconis X."/>
            <person name="Fan L."/>
            <person name="Levin J.Z."/>
            <person name="Mitchell T.K."/>
            <person name="Okubara P.A."/>
            <person name="Farman M.L."/>
            <person name="Kohn L.M."/>
            <person name="Birren B."/>
            <person name="Ma L.-J."/>
            <person name="Dean R.A."/>
        </authorList>
    </citation>
    <scope>NUCLEOTIDE SEQUENCE</scope>
    <source>
        <strain evidence="2">R3-111a-1</strain>
    </source>
</reference>
<dbReference type="GeneID" id="20343738"/>
<dbReference type="RefSeq" id="XP_009219323.1">
    <property type="nucleotide sequence ID" value="XM_009221059.1"/>
</dbReference>
<dbReference type="EnsemblFungi" id="EJT78178">
    <property type="protein sequence ID" value="EJT78178"/>
    <property type="gene ID" value="GGTG_03280"/>
</dbReference>
<name>J3NPS3_GAET3</name>
<keyword evidence="3" id="KW-1185">Reference proteome</keyword>
<dbReference type="HOGENOM" id="CLU_2386275_0_0_1"/>
<protein>
    <submittedName>
        <fullName evidence="1 2">Uncharacterized protein</fullName>
    </submittedName>
</protein>
<dbReference type="VEuPathDB" id="FungiDB:GGTG_03280"/>
<accession>J3NPS3</accession>
<reference evidence="1" key="2">
    <citation type="submission" date="2010-07" db="EMBL/GenBank/DDBJ databases">
        <authorList>
            <consortium name="The Broad Institute Genome Sequencing Platform"/>
            <consortium name="Broad Institute Genome Sequencing Center for Infectious Disease"/>
            <person name="Ma L.-J."/>
            <person name="Dead R."/>
            <person name="Young S."/>
            <person name="Zeng Q."/>
            <person name="Koehrsen M."/>
            <person name="Alvarado L."/>
            <person name="Berlin A."/>
            <person name="Chapman S.B."/>
            <person name="Chen Z."/>
            <person name="Freedman E."/>
            <person name="Gellesch M."/>
            <person name="Goldberg J."/>
            <person name="Griggs A."/>
            <person name="Gujja S."/>
            <person name="Heilman E.R."/>
            <person name="Heiman D."/>
            <person name="Hepburn T."/>
            <person name="Howarth C."/>
            <person name="Jen D."/>
            <person name="Larson L."/>
            <person name="Mehta T."/>
            <person name="Neiman D."/>
            <person name="Pearson M."/>
            <person name="Roberts A."/>
            <person name="Saif S."/>
            <person name="Shea T."/>
            <person name="Shenoy N."/>
            <person name="Sisk P."/>
            <person name="Stolte C."/>
            <person name="Sykes S."/>
            <person name="Walk T."/>
            <person name="White J."/>
            <person name="Yandava C."/>
            <person name="Haas B."/>
            <person name="Nusbaum C."/>
            <person name="Birren B."/>
        </authorList>
    </citation>
    <scope>NUCLEOTIDE SEQUENCE</scope>
    <source>
        <strain evidence="1">R3-111a-1</strain>
    </source>
</reference>
<reference evidence="2" key="5">
    <citation type="submission" date="2018-04" db="UniProtKB">
        <authorList>
            <consortium name="EnsemblFungi"/>
        </authorList>
    </citation>
    <scope>IDENTIFICATION</scope>
    <source>
        <strain evidence="2">R3-111a-1</strain>
    </source>
</reference>
<reference evidence="1" key="3">
    <citation type="submission" date="2010-09" db="EMBL/GenBank/DDBJ databases">
        <title>Annotation of Gaeumannomyces graminis var. tritici R3-111a-1.</title>
        <authorList>
            <consortium name="The Broad Institute Genome Sequencing Platform"/>
            <person name="Ma L.-J."/>
            <person name="Dead R."/>
            <person name="Young S.K."/>
            <person name="Zeng Q."/>
            <person name="Gargeya S."/>
            <person name="Fitzgerald M."/>
            <person name="Haas B."/>
            <person name="Abouelleil A."/>
            <person name="Alvarado L."/>
            <person name="Arachchi H.M."/>
            <person name="Berlin A."/>
            <person name="Brown A."/>
            <person name="Chapman S.B."/>
            <person name="Chen Z."/>
            <person name="Dunbar C."/>
            <person name="Freedman E."/>
            <person name="Gearin G."/>
            <person name="Gellesch M."/>
            <person name="Goldberg J."/>
            <person name="Griggs A."/>
            <person name="Gujja S."/>
            <person name="Heiman D."/>
            <person name="Howarth C."/>
            <person name="Larson L."/>
            <person name="Lui A."/>
            <person name="MacDonald P.J.P."/>
            <person name="Mehta T."/>
            <person name="Montmayeur A."/>
            <person name="Murphy C."/>
            <person name="Neiman D."/>
            <person name="Pearson M."/>
            <person name="Priest M."/>
            <person name="Roberts A."/>
            <person name="Saif S."/>
            <person name="Shea T."/>
            <person name="Shenoy N."/>
            <person name="Sisk P."/>
            <person name="Stolte C."/>
            <person name="Sykes S."/>
            <person name="Yandava C."/>
            <person name="Wortman J."/>
            <person name="Nusbaum C."/>
            <person name="Birren B."/>
        </authorList>
    </citation>
    <scope>NUCLEOTIDE SEQUENCE</scope>
    <source>
        <strain evidence="1">R3-111a-1</strain>
    </source>
</reference>
<dbReference type="AlphaFoldDB" id="J3NPS3"/>
<dbReference type="Proteomes" id="UP000006039">
    <property type="component" value="Unassembled WGS sequence"/>
</dbReference>
<reference evidence="3" key="1">
    <citation type="submission" date="2010-07" db="EMBL/GenBank/DDBJ databases">
        <title>The genome sequence of Gaeumannomyces graminis var. tritici strain R3-111a-1.</title>
        <authorList>
            <consortium name="The Broad Institute Genome Sequencing Platform"/>
            <person name="Ma L.-J."/>
            <person name="Dead R."/>
            <person name="Young S."/>
            <person name="Zeng Q."/>
            <person name="Koehrsen M."/>
            <person name="Alvarado L."/>
            <person name="Berlin A."/>
            <person name="Chapman S.B."/>
            <person name="Chen Z."/>
            <person name="Freedman E."/>
            <person name="Gellesch M."/>
            <person name="Goldberg J."/>
            <person name="Griggs A."/>
            <person name="Gujja S."/>
            <person name="Heilman E.R."/>
            <person name="Heiman D."/>
            <person name="Hepburn T."/>
            <person name="Howarth C."/>
            <person name="Jen D."/>
            <person name="Larson L."/>
            <person name="Mehta T."/>
            <person name="Neiman D."/>
            <person name="Pearson M."/>
            <person name="Roberts A."/>
            <person name="Saif S."/>
            <person name="Shea T."/>
            <person name="Shenoy N."/>
            <person name="Sisk P."/>
            <person name="Stolte C."/>
            <person name="Sykes S."/>
            <person name="Walk T."/>
            <person name="White J."/>
            <person name="Yandava C."/>
            <person name="Haas B."/>
            <person name="Nusbaum C."/>
            <person name="Birren B."/>
        </authorList>
    </citation>
    <scope>NUCLEOTIDE SEQUENCE [LARGE SCALE GENOMIC DNA]</scope>
    <source>
        <strain evidence="3">R3-111a-1</strain>
    </source>
</reference>
<evidence type="ECO:0000313" key="2">
    <source>
        <dbReference type="EnsemblFungi" id="EJT78178"/>
    </source>
</evidence>
<evidence type="ECO:0000313" key="3">
    <source>
        <dbReference type="Proteomes" id="UP000006039"/>
    </source>
</evidence>
<sequence length="94" mass="9986">MLRPNLNASSGQPGKTVVEPGNCCGTGHPMCLCARDRSLLTNFLSLSLVEIAKACVESQAPGIILTGIKHLKCLFLFSSGQPVIVSTIDILELF</sequence>
<organism evidence="1">
    <name type="scientific">Gaeumannomyces tritici (strain R3-111a-1)</name>
    <name type="common">Wheat and barley take-all root rot fungus</name>
    <name type="synonym">Gaeumannomyces graminis var. tritici</name>
    <dbReference type="NCBI Taxonomy" id="644352"/>
    <lineage>
        <taxon>Eukaryota</taxon>
        <taxon>Fungi</taxon>
        <taxon>Dikarya</taxon>
        <taxon>Ascomycota</taxon>
        <taxon>Pezizomycotina</taxon>
        <taxon>Sordariomycetes</taxon>
        <taxon>Sordariomycetidae</taxon>
        <taxon>Magnaporthales</taxon>
        <taxon>Magnaporthaceae</taxon>
        <taxon>Gaeumannomyces</taxon>
    </lineage>
</organism>
<dbReference type="EMBL" id="GL385396">
    <property type="protein sequence ID" value="EJT78178.1"/>
    <property type="molecule type" value="Genomic_DNA"/>
</dbReference>
<gene>
    <name evidence="2" type="primary">20343738</name>
    <name evidence="1" type="ORF">GGTG_03280</name>
</gene>